<organism evidence="1 2">
    <name type="scientific">Prorocentrum cordatum</name>
    <dbReference type="NCBI Taxonomy" id="2364126"/>
    <lineage>
        <taxon>Eukaryota</taxon>
        <taxon>Sar</taxon>
        <taxon>Alveolata</taxon>
        <taxon>Dinophyceae</taxon>
        <taxon>Prorocentrales</taxon>
        <taxon>Prorocentraceae</taxon>
        <taxon>Prorocentrum</taxon>
    </lineage>
</organism>
<keyword evidence="2" id="KW-1185">Reference proteome</keyword>
<accession>A0ABN9QNF3</accession>
<proteinExistence type="predicted"/>
<dbReference type="EMBL" id="CAUYUJ010003980">
    <property type="protein sequence ID" value="CAK0807672.1"/>
    <property type="molecule type" value="Genomic_DNA"/>
</dbReference>
<reference evidence="1" key="1">
    <citation type="submission" date="2023-10" db="EMBL/GenBank/DDBJ databases">
        <authorList>
            <person name="Chen Y."/>
            <person name="Shah S."/>
            <person name="Dougan E. K."/>
            <person name="Thang M."/>
            <person name="Chan C."/>
        </authorList>
    </citation>
    <scope>NUCLEOTIDE SEQUENCE [LARGE SCALE GENOMIC DNA]</scope>
</reference>
<sequence length="154" mass="17120">MTSQNPSPASWKKCSLPMSVDALRAHDLIDVLRLTACPARVAKRAGMSEEARIARGALADSPHSLYWINELGRVYANEAQWDKSEIVLLRGWKRAGEITDPEVRFRFLIKLCEVSYHLQKYRQAFAVLSDIQLGATVGRAAQWIFAAGLSSACS</sequence>
<evidence type="ECO:0000313" key="1">
    <source>
        <dbReference type="EMBL" id="CAK0807672.1"/>
    </source>
</evidence>
<evidence type="ECO:0000313" key="2">
    <source>
        <dbReference type="Proteomes" id="UP001189429"/>
    </source>
</evidence>
<protein>
    <submittedName>
        <fullName evidence="1">Uncharacterized protein</fullName>
    </submittedName>
</protein>
<gene>
    <name evidence="1" type="ORF">PCOR1329_LOCUS13473</name>
</gene>
<name>A0ABN9QNF3_9DINO</name>
<dbReference type="Proteomes" id="UP001189429">
    <property type="component" value="Unassembled WGS sequence"/>
</dbReference>
<comment type="caution">
    <text evidence="1">The sequence shown here is derived from an EMBL/GenBank/DDBJ whole genome shotgun (WGS) entry which is preliminary data.</text>
</comment>